<reference evidence="1 2" key="1">
    <citation type="journal article" date="2021" name="Hortic Res">
        <title>Chromosome-scale assembly of the Dendrobium chrysotoxum genome enhances the understanding of orchid evolution.</title>
        <authorList>
            <person name="Zhang Y."/>
            <person name="Zhang G.Q."/>
            <person name="Zhang D."/>
            <person name="Liu X.D."/>
            <person name="Xu X.Y."/>
            <person name="Sun W.H."/>
            <person name="Yu X."/>
            <person name="Zhu X."/>
            <person name="Wang Z.W."/>
            <person name="Zhao X."/>
            <person name="Zhong W.Y."/>
            <person name="Chen H."/>
            <person name="Yin W.L."/>
            <person name="Huang T."/>
            <person name="Niu S.C."/>
            <person name="Liu Z.J."/>
        </authorList>
    </citation>
    <scope>NUCLEOTIDE SEQUENCE [LARGE SCALE GENOMIC DNA]</scope>
    <source>
        <strain evidence="1">Lindl</strain>
    </source>
</reference>
<sequence>MQVTGVKVSPNILDINFNVANGMGSIDEHLVNAFFTANPSEHLDWDDDARHGSYVVNNSKADSAAIGLAKSEGLTEFIDNLVIRRDREREWNLDYMSAGARNVGMDGLLDRAVGIVKHDNRVSLRERSLEERPRDLLENDSRRSGGIID</sequence>
<gene>
    <name evidence="1" type="ORF">IEQ34_001716</name>
</gene>
<dbReference type="Proteomes" id="UP000775213">
    <property type="component" value="Unassembled WGS sequence"/>
</dbReference>
<keyword evidence="2" id="KW-1185">Reference proteome</keyword>
<accession>A0AAV7HPZ7</accession>
<proteinExistence type="predicted"/>
<evidence type="ECO:0000313" key="2">
    <source>
        <dbReference type="Proteomes" id="UP000775213"/>
    </source>
</evidence>
<organism evidence="1 2">
    <name type="scientific">Dendrobium chrysotoxum</name>
    <name type="common">Orchid</name>
    <dbReference type="NCBI Taxonomy" id="161865"/>
    <lineage>
        <taxon>Eukaryota</taxon>
        <taxon>Viridiplantae</taxon>
        <taxon>Streptophyta</taxon>
        <taxon>Embryophyta</taxon>
        <taxon>Tracheophyta</taxon>
        <taxon>Spermatophyta</taxon>
        <taxon>Magnoliopsida</taxon>
        <taxon>Liliopsida</taxon>
        <taxon>Asparagales</taxon>
        <taxon>Orchidaceae</taxon>
        <taxon>Epidendroideae</taxon>
        <taxon>Malaxideae</taxon>
        <taxon>Dendrobiinae</taxon>
        <taxon>Dendrobium</taxon>
    </lineage>
</organism>
<name>A0AAV7HPZ7_DENCH</name>
<comment type="caution">
    <text evidence="1">The sequence shown here is derived from an EMBL/GenBank/DDBJ whole genome shotgun (WGS) entry which is preliminary data.</text>
</comment>
<protein>
    <submittedName>
        <fullName evidence="1">Uncharacterized protein</fullName>
    </submittedName>
</protein>
<evidence type="ECO:0000313" key="1">
    <source>
        <dbReference type="EMBL" id="KAH0470158.1"/>
    </source>
</evidence>
<dbReference type="AlphaFoldDB" id="A0AAV7HPZ7"/>
<dbReference type="EMBL" id="JAGFBR010000002">
    <property type="protein sequence ID" value="KAH0470158.1"/>
    <property type="molecule type" value="Genomic_DNA"/>
</dbReference>